<keyword evidence="8" id="KW-1185">Reference proteome</keyword>
<dbReference type="SMART" id="SM01086">
    <property type="entry name" value="ClpB_D2-small"/>
    <property type="match status" value="1"/>
</dbReference>
<reference evidence="7 8" key="1">
    <citation type="submission" date="2018-09" db="EMBL/GenBank/DDBJ databases">
        <title>Comparative Genomics of Wolbachia-Cardinium Dual Endosymbiosis in a Plant-Parasitic Nematode.</title>
        <authorList>
            <person name="Brown A.M.V."/>
            <person name="Wasala S.K."/>
            <person name="Howe D.K."/>
            <person name="Peetz A.B."/>
            <person name="Zasada I.A."/>
            <person name="Denver D.R."/>
        </authorList>
    </citation>
    <scope>NUCLEOTIDE SEQUENCE [LARGE SCALE GENOMIC DNA]</scope>
    <source>
        <strain evidence="7 8">Pp_1</strain>
    </source>
</reference>
<comment type="caution">
    <text evidence="7">The sequence shown here is derived from an EMBL/GenBank/DDBJ whole genome shotgun (WGS) entry which is preliminary data.</text>
</comment>
<gene>
    <name evidence="7" type="primary">clpX</name>
    <name evidence="7" type="ORF">EDM02_00445</name>
</gene>
<dbReference type="InterPro" id="IPR004487">
    <property type="entry name" value="Clp_protease_ATP-bd_su_ClpX"/>
</dbReference>
<dbReference type="PANTHER" id="PTHR48102">
    <property type="entry name" value="ATP-DEPENDENT CLP PROTEASE ATP-BINDING SUBUNIT CLPX-LIKE, MITOCHONDRIAL-RELATED"/>
    <property type="match status" value="1"/>
</dbReference>
<dbReference type="InterPro" id="IPR019489">
    <property type="entry name" value="Clp_ATPase_C"/>
</dbReference>
<dbReference type="InterPro" id="IPR027417">
    <property type="entry name" value="P-loop_NTPase"/>
</dbReference>
<dbReference type="SUPFAM" id="SSF52540">
    <property type="entry name" value="P-loop containing nucleoside triphosphate hydrolases"/>
    <property type="match status" value="1"/>
</dbReference>
<feature type="domain" description="Clp ATPase C-terminal" evidence="6">
    <location>
        <begin position="261"/>
        <end position="348"/>
    </location>
</feature>
<keyword evidence="1" id="KW-0547">Nucleotide-binding</keyword>
<evidence type="ECO:0000256" key="1">
    <source>
        <dbReference type="ARBA" id="ARBA00022741"/>
    </source>
</evidence>
<dbReference type="Pfam" id="PF07724">
    <property type="entry name" value="AAA_2"/>
    <property type="match status" value="1"/>
</dbReference>
<sequence>MVHNSWQKQKRSKQPVRVDRLTPEEIKEHLDKYVIGQEAVKKTLSVAAYNHYKRISQPTNVTNGVVIEKSNVLLIGETGTGKTHLANALAQLLDVPFCIVDATSLTEVGYVGEDAEHIISCLLQAANYDVKATEKGIVYIDEIDKIACKKQDVFGQSSTAHDITGKGVQRSLLKLLEGSIVNARPSSQKKSKGPVYINTENILFICGGAFDGIAPLIQNRMGTDVLQRDLLTYISPADLQAYGFIPELIGRLPIIKSLDPLNKTDMLHVLTKTENALIKQYIKLFQLSNLELTFTEEALSCMAEKAMSLKLGARGLRSICEAVMSEAMYMAPSLGIKKKKWVIDKPYVEAQLNKTWPPC</sequence>
<protein>
    <submittedName>
        <fullName evidence="7">ATP-dependent Clp protease ATP-binding subunit ClpX</fullName>
    </submittedName>
</protein>
<dbReference type="InterPro" id="IPR050052">
    <property type="entry name" value="ATP-dep_Clp_protease_ClpX"/>
</dbReference>
<dbReference type="InterPro" id="IPR003959">
    <property type="entry name" value="ATPase_AAA_core"/>
</dbReference>
<dbReference type="PANTHER" id="PTHR48102:SF7">
    <property type="entry name" value="ATP-DEPENDENT CLP PROTEASE ATP-BINDING SUBUNIT CLPX-LIKE, MITOCHONDRIAL"/>
    <property type="match status" value="1"/>
</dbReference>
<evidence type="ECO:0000313" key="7">
    <source>
        <dbReference type="EMBL" id="ROT47801.1"/>
    </source>
</evidence>
<dbReference type="Gene3D" id="3.40.50.300">
    <property type="entry name" value="P-loop containing nucleotide triphosphate hydrolases"/>
    <property type="match status" value="1"/>
</dbReference>
<keyword evidence="7" id="KW-0645">Protease</keyword>
<dbReference type="NCBIfam" id="NF003745">
    <property type="entry name" value="PRK05342.1"/>
    <property type="match status" value="1"/>
</dbReference>
<dbReference type="InterPro" id="IPR003593">
    <property type="entry name" value="AAA+_ATPase"/>
</dbReference>
<dbReference type="NCBIfam" id="TIGR00382">
    <property type="entry name" value="clpX"/>
    <property type="match status" value="1"/>
</dbReference>
<dbReference type="GO" id="GO:0051603">
    <property type="term" value="P:proteolysis involved in protein catabolic process"/>
    <property type="evidence" value="ECO:0007669"/>
    <property type="project" value="TreeGrafter"/>
</dbReference>
<keyword evidence="7" id="KW-0378">Hydrolase</keyword>
<dbReference type="Pfam" id="PF10431">
    <property type="entry name" value="ClpB_D2-small"/>
    <property type="match status" value="1"/>
</dbReference>
<proteinExistence type="predicted"/>
<dbReference type="GO" id="GO:0140662">
    <property type="term" value="F:ATP-dependent protein folding chaperone"/>
    <property type="evidence" value="ECO:0007669"/>
    <property type="project" value="InterPro"/>
</dbReference>
<accession>A0A3N2QDF3</accession>
<dbReference type="GO" id="GO:0008233">
    <property type="term" value="F:peptidase activity"/>
    <property type="evidence" value="ECO:0007669"/>
    <property type="project" value="UniProtKB-KW"/>
</dbReference>
<dbReference type="SMART" id="SM00382">
    <property type="entry name" value="AAA"/>
    <property type="match status" value="1"/>
</dbReference>
<keyword evidence="3" id="KW-0143">Chaperone</keyword>
<evidence type="ECO:0000256" key="3">
    <source>
        <dbReference type="ARBA" id="ARBA00023186"/>
    </source>
</evidence>
<evidence type="ECO:0000256" key="2">
    <source>
        <dbReference type="ARBA" id="ARBA00022840"/>
    </source>
</evidence>
<dbReference type="GO" id="GO:0005524">
    <property type="term" value="F:ATP binding"/>
    <property type="evidence" value="ECO:0007669"/>
    <property type="project" value="UniProtKB-KW"/>
</dbReference>
<evidence type="ECO:0000256" key="4">
    <source>
        <dbReference type="SAM" id="MobiDB-lite"/>
    </source>
</evidence>
<dbReference type="Gene3D" id="1.10.8.60">
    <property type="match status" value="1"/>
</dbReference>
<keyword evidence="2 7" id="KW-0067">ATP-binding</keyword>
<dbReference type="InterPro" id="IPR025662">
    <property type="entry name" value="Sigma_54_int_dom_ATP-bd_1"/>
</dbReference>
<feature type="region of interest" description="Disordered" evidence="4">
    <location>
        <begin position="1"/>
        <end position="20"/>
    </location>
</feature>
<dbReference type="Proteomes" id="UP000270927">
    <property type="component" value="Unassembled WGS sequence"/>
</dbReference>
<name>A0A3N2QDF3_9BACT</name>
<dbReference type="EMBL" id="RARA01000011">
    <property type="protein sequence ID" value="ROT47801.1"/>
    <property type="molecule type" value="Genomic_DNA"/>
</dbReference>
<evidence type="ECO:0000259" key="6">
    <source>
        <dbReference type="SMART" id="SM01086"/>
    </source>
</evidence>
<evidence type="ECO:0000313" key="8">
    <source>
        <dbReference type="Proteomes" id="UP000270927"/>
    </source>
</evidence>
<dbReference type="GO" id="GO:0016887">
    <property type="term" value="F:ATP hydrolysis activity"/>
    <property type="evidence" value="ECO:0007669"/>
    <property type="project" value="InterPro"/>
</dbReference>
<dbReference type="OrthoDB" id="9804062at2"/>
<dbReference type="GO" id="GO:0051082">
    <property type="term" value="F:unfolded protein binding"/>
    <property type="evidence" value="ECO:0007669"/>
    <property type="project" value="InterPro"/>
</dbReference>
<feature type="domain" description="AAA+ ATPase" evidence="5">
    <location>
        <begin position="68"/>
        <end position="232"/>
    </location>
</feature>
<evidence type="ECO:0000259" key="5">
    <source>
        <dbReference type="SMART" id="SM00382"/>
    </source>
</evidence>
<organism evidence="7 8">
    <name type="scientific">Candidatus Cardinium hertigii</name>
    <dbReference type="NCBI Taxonomy" id="247481"/>
    <lineage>
        <taxon>Bacteria</taxon>
        <taxon>Pseudomonadati</taxon>
        <taxon>Bacteroidota</taxon>
        <taxon>Cytophagia</taxon>
        <taxon>Cytophagales</taxon>
        <taxon>Amoebophilaceae</taxon>
        <taxon>Candidatus Cardinium</taxon>
    </lineage>
</organism>
<dbReference type="AlphaFoldDB" id="A0A3N2QDF3"/>
<dbReference type="PROSITE" id="PS00675">
    <property type="entry name" value="SIGMA54_INTERACT_1"/>
    <property type="match status" value="1"/>
</dbReference>